<evidence type="ECO:0000256" key="5">
    <source>
        <dbReference type="ARBA" id="ARBA00024500"/>
    </source>
</evidence>
<name>A0ABQ5UT97_9HYPH</name>
<evidence type="ECO:0000256" key="4">
    <source>
        <dbReference type="ARBA" id="ARBA00023310"/>
    </source>
</evidence>
<feature type="domain" description="Polyphosphate kinase-2-related" evidence="8">
    <location>
        <begin position="35"/>
        <end position="260"/>
    </location>
</feature>
<evidence type="ECO:0000313" key="10">
    <source>
        <dbReference type="Proteomes" id="UP001161405"/>
    </source>
</evidence>
<evidence type="ECO:0000256" key="3">
    <source>
        <dbReference type="ARBA" id="ARBA00022777"/>
    </source>
</evidence>
<dbReference type="SUPFAM" id="SSF52540">
    <property type="entry name" value="P-loop containing nucleoside triphosphate hydrolases"/>
    <property type="match status" value="1"/>
</dbReference>
<accession>A0ABQ5UT97</accession>
<reference evidence="9" key="2">
    <citation type="submission" date="2023-01" db="EMBL/GenBank/DDBJ databases">
        <title>Draft genome sequence of Maritalea porphyrae strain NBRC 107169.</title>
        <authorList>
            <person name="Sun Q."/>
            <person name="Mori K."/>
        </authorList>
    </citation>
    <scope>NUCLEOTIDE SEQUENCE</scope>
    <source>
        <strain evidence="9">NBRC 107169</strain>
    </source>
</reference>
<sequence length="286" mass="33564">MADRPAPFDLDDPKLNKEIDEGAFQSGNYPYEKKLDTKKYEKTLLALQIELVKLQSHLSAEGGRVAALFEGRDAAGKGGSIRRYLNYLNPRQSRTIALSKPTEREQGQWYFQRYAKHLPTRGEQVLFDRSWYNRAVVEPVMGFCTAEQTEKFLTEAPQFERMIVDEGIHFFKFWLNIGEKMQWKRFHARRHDPLKQWKLSPIDRKALGMWDEYSEARDRMLDRTDTKHAPWTIIRSNDKRRARIAIMQCVLSNIDYKGRDEKLVSDIDPEIVQSAATFLKHHRADE</sequence>
<proteinExistence type="inferred from homology"/>
<keyword evidence="2 6" id="KW-0808">Transferase</keyword>
<protein>
    <recommendedName>
        <fullName evidence="6">ADP/GDP-polyphosphate phosphotransferase</fullName>
        <ecNumber evidence="6">2.7.4.-</ecNumber>
    </recommendedName>
    <alternativeName>
        <fullName evidence="6">Polyphosphate kinase PPK2</fullName>
    </alternativeName>
</protein>
<dbReference type="InterPro" id="IPR022488">
    <property type="entry name" value="PPK2-related"/>
</dbReference>
<evidence type="ECO:0000256" key="2">
    <source>
        <dbReference type="ARBA" id="ARBA00022679"/>
    </source>
</evidence>
<feature type="region of interest" description="Disordered" evidence="7">
    <location>
        <begin position="1"/>
        <end position="21"/>
    </location>
</feature>
<keyword evidence="10" id="KW-1185">Reference proteome</keyword>
<evidence type="ECO:0000256" key="1">
    <source>
        <dbReference type="ARBA" id="ARBA00009924"/>
    </source>
</evidence>
<evidence type="ECO:0000256" key="7">
    <source>
        <dbReference type="SAM" id="MobiDB-lite"/>
    </source>
</evidence>
<dbReference type="EMBL" id="BSNI01000002">
    <property type="protein sequence ID" value="GLQ17540.1"/>
    <property type="molecule type" value="Genomic_DNA"/>
</dbReference>
<comment type="function">
    <text evidence="6">Uses inorganic polyphosphate (polyP) as a donor to convert GDP to GTP or ADP to ATP.</text>
</comment>
<dbReference type="PANTHER" id="PTHR34383:SF1">
    <property type="entry name" value="ADP-POLYPHOSPHATE PHOSPHOTRANSFERASE"/>
    <property type="match status" value="1"/>
</dbReference>
<dbReference type="Proteomes" id="UP001161405">
    <property type="component" value="Unassembled WGS sequence"/>
</dbReference>
<evidence type="ECO:0000259" key="8">
    <source>
        <dbReference type="Pfam" id="PF03976"/>
    </source>
</evidence>
<dbReference type="InterPro" id="IPR016898">
    <property type="entry name" value="Polyphosphate_phosphotransfera"/>
</dbReference>
<comment type="catalytic activity">
    <reaction evidence="5">
        <text>[phosphate](n) + ATP = [phosphate](n+1) + ADP</text>
        <dbReference type="Rhea" id="RHEA:19573"/>
        <dbReference type="Rhea" id="RHEA-COMP:9859"/>
        <dbReference type="Rhea" id="RHEA-COMP:14280"/>
        <dbReference type="ChEBI" id="CHEBI:16838"/>
        <dbReference type="ChEBI" id="CHEBI:30616"/>
        <dbReference type="ChEBI" id="CHEBI:456216"/>
    </reaction>
    <physiologicalReaction direction="right-to-left" evidence="5">
        <dbReference type="Rhea" id="RHEA:19575"/>
    </physiologicalReaction>
</comment>
<dbReference type="Pfam" id="PF03976">
    <property type="entry name" value="PPK2"/>
    <property type="match status" value="1"/>
</dbReference>
<dbReference type="NCBIfam" id="TIGR03707">
    <property type="entry name" value="PPK2_P_aer"/>
    <property type="match status" value="1"/>
</dbReference>
<dbReference type="Gene3D" id="3.40.50.300">
    <property type="entry name" value="P-loop containing nucleotide triphosphate hydrolases"/>
    <property type="match status" value="1"/>
</dbReference>
<dbReference type="InterPro" id="IPR027417">
    <property type="entry name" value="P-loop_NTPase"/>
</dbReference>
<keyword evidence="3 6" id="KW-0418">Kinase</keyword>
<evidence type="ECO:0000313" key="9">
    <source>
        <dbReference type="EMBL" id="GLQ17540.1"/>
    </source>
</evidence>
<dbReference type="GO" id="GO:0016301">
    <property type="term" value="F:kinase activity"/>
    <property type="evidence" value="ECO:0007669"/>
    <property type="project" value="UniProtKB-KW"/>
</dbReference>
<organism evidence="9 10">
    <name type="scientific">Maritalea porphyrae</name>
    <dbReference type="NCBI Taxonomy" id="880732"/>
    <lineage>
        <taxon>Bacteria</taxon>
        <taxon>Pseudomonadati</taxon>
        <taxon>Pseudomonadota</taxon>
        <taxon>Alphaproteobacteria</taxon>
        <taxon>Hyphomicrobiales</taxon>
        <taxon>Devosiaceae</taxon>
        <taxon>Maritalea</taxon>
    </lineage>
</organism>
<gene>
    <name evidence="9" type="ORF">GCM10007879_17890</name>
</gene>
<dbReference type="EC" id="2.7.4.-" evidence="6"/>
<reference evidence="9" key="1">
    <citation type="journal article" date="2014" name="Int. J. Syst. Evol. Microbiol.">
        <title>Complete genome of a new Firmicutes species belonging to the dominant human colonic microbiota ('Ruminococcus bicirculans') reveals two chromosomes and a selective capacity to utilize plant glucans.</title>
        <authorList>
            <consortium name="NISC Comparative Sequencing Program"/>
            <person name="Wegmann U."/>
            <person name="Louis P."/>
            <person name="Goesmann A."/>
            <person name="Henrissat B."/>
            <person name="Duncan S.H."/>
            <person name="Flint H.J."/>
        </authorList>
    </citation>
    <scope>NUCLEOTIDE SEQUENCE</scope>
    <source>
        <strain evidence="9">NBRC 107169</strain>
    </source>
</reference>
<evidence type="ECO:0000256" key="6">
    <source>
        <dbReference type="RuleBase" id="RU369062"/>
    </source>
</evidence>
<dbReference type="RefSeq" id="WP_284363758.1">
    <property type="nucleotide sequence ID" value="NZ_BSNI01000002.1"/>
</dbReference>
<keyword evidence="4" id="KW-0066">ATP synthesis</keyword>
<dbReference type="InterPro" id="IPR022486">
    <property type="entry name" value="PPK2_PA0141"/>
</dbReference>
<comment type="similarity">
    <text evidence="1 6">Belongs to the polyphosphate kinase 2 (PPK2) family. Class I subfamily.</text>
</comment>
<dbReference type="PANTHER" id="PTHR34383">
    <property type="entry name" value="POLYPHOSPHATE:AMP PHOSPHOTRANSFERASE-RELATED"/>
    <property type="match status" value="1"/>
</dbReference>
<comment type="caution">
    <text evidence="9">The sequence shown here is derived from an EMBL/GenBank/DDBJ whole genome shotgun (WGS) entry which is preliminary data.</text>
</comment>
<dbReference type="PIRSF" id="PIRSF028756">
    <property type="entry name" value="PPK2_prd"/>
    <property type="match status" value="1"/>
</dbReference>
<comment type="subunit">
    <text evidence="6">Homotetramer.</text>
</comment>
<feature type="compositionally biased region" description="Basic and acidic residues" evidence="7">
    <location>
        <begin position="11"/>
        <end position="20"/>
    </location>
</feature>